<dbReference type="Proteomes" id="UP000028990">
    <property type="component" value="Unassembled WGS sequence"/>
</dbReference>
<accession>A0A091CZ19</accession>
<evidence type="ECO:0000313" key="2">
    <source>
        <dbReference type="EMBL" id="KFO23498.1"/>
    </source>
</evidence>
<feature type="region of interest" description="Disordered" evidence="1">
    <location>
        <begin position="129"/>
        <end position="173"/>
    </location>
</feature>
<dbReference type="EMBL" id="KN123762">
    <property type="protein sequence ID" value="KFO23498.1"/>
    <property type="molecule type" value="Genomic_DNA"/>
</dbReference>
<gene>
    <name evidence="2" type="ORF">H920_15070</name>
</gene>
<sequence>MRTGERGIPEGQLHCGARGLAPMQRRELDPSGVAGDFISIACPPSLVAQECDIKSSIPDQPVGVCSRDDLCLRPRATLEKMNRTFPCRRKMSSRATVTRRVELGRAEKLSGPPRPRKLLLKTEEQENLHTDFSEDPASSLQNSTPASIRDAASFSPTGQRPEASPLRISVCIR</sequence>
<evidence type="ECO:0000313" key="3">
    <source>
        <dbReference type="Proteomes" id="UP000028990"/>
    </source>
</evidence>
<organism evidence="2 3">
    <name type="scientific">Fukomys damarensis</name>
    <name type="common">Damaraland mole rat</name>
    <name type="synonym">Cryptomys damarensis</name>
    <dbReference type="NCBI Taxonomy" id="885580"/>
    <lineage>
        <taxon>Eukaryota</taxon>
        <taxon>Metazoa</taxon>
        <taxon>Chordata</taxon>
        <taxon>Craniata</taxon>
        <taxon>Vertebrata</taxon>
        <taxon>Euteleostomi</taxon>
        <taxon>Mammalia</taxon>
        <taxon>Eutheria</taxon>
        <taxon>Euarchontoglires</taxon>
        <taxon>Glires</taxon>
        <taxon>Rodentia</taxon>
        <taxon>Hystricomorpha</taxon>
        <taxon>Bathyergidae</taxon>
        <taxon>Fukomys</taxon>
    </lineage>
</organism>
<protein>
    <submittedName>
        <fullName evidence="2">Uncharacterized protein</fullName>
    </submittedName>
</protein>
<feature type="compositionally biased region" description="Polar residues" evidence="1">
    <location>
        <begin position="136"/>
        <end position="146"/>
    </location>
</feature>
<proteinExistence type="predicted"/>
<reference evidence="2 3" key="1">
    <citation type="submission" date="2013-11" db="EMBL/GenBank/DDBJ databases">
        <title>The Damaraland mole rat (Fukomys damarensis) genome and evolution of African mole rats.</title>
        <authorList>
            <person name="Gladyshev V.N."/>
            <person name="Fang X."/>
        </authorList>
    </citation>
    <scope>NUCLEOTIDE SEQUENCE [LARGE SCALE GENOMIC DNA]</scope>
    <source>
        <tissue evidence="2">Liver</tissue>
    </source>
</reference>
<keyword evidence="3" id="KW-1185">Reference proteome</keyword>
<evidence type="ECO:0000256" key="1">
    <source>
        <dbReference type="SAM" id="MobiDB-lite"/>
    </source>
</evidence>
<name>A0A091CZ19_FUKDA</name>
<dbReference type="AlphaFoldDB" id="A0A091CZ19"/>